<dbReference type="OrthoDB" id="10021397at2759"/>
<keyword evidence="9" id="KW-1185">Reference proteome</keyword>
<evidence type="ECO:0000313" key="8">
    <source>
        <dbReference type="EMBL" id="KAJ5502512.1"/>
    </source>
</evidence>
<feature type="transmembrane region" description="Helical" evidence="6">
    <location>
        <begin position="45"/>
        <end position="64"/>
    </location>
</feature>
<dbReference type="PANTHER" id="PTHR23501:SF177">
    <property type="entry name" value="MAJOR FACILITATOR SUPERFAMILY (MFS) PROFILE DOMAIN-CONTAINING PROTEIN-RELATED"/>
    <property type="match status" value="1"/>
</dbReference>
<dbReference type="SUPFAM" id="SSF103473">
    <property type="entry name" value="MFS general substrate transporter"/>
    <property type="match status" value="1"/>
</dbReference>
<dbReference type="InterPro" id="IPR036259">
    <property type="entry name" value="MFS_trans_sf"/>
</dbReference>
<proteinExistence type="predicted"/>
<accession>A0A9W9XSG7</accession>
<dbReference type="Proteomes" id="UP001149954">
    <property type="component" value="Unassembled WGS sequence"/>
</dbReference>
<dbReference type="InterPro" id="IPR020846">
    <property type="entry name" value="MFS_dom"/>
</dbReference>
<sequence length="127" mass="13736">MWRFIKLNSNALIVGRAIFGVGGAGIATSGTTIVVLCAESRKRPTLMGSIGTTYAVAAVGGPLLGGAFSDKVTWRWCFYVNLPIGGVAVVIILFFFHLPSAVKVREATWKEITQGLTECVRAYRRRS</sequence>
<reference evidence="8" key="2">
    <citation type="journal article" date="2023" name="IMA Fungus">
        <title>Comparative genomic study of the Penicillium genus elucidates a diverse pangenome and 15 lateral gene transfer events.</title>
        <authorList>
            <person name="Petersen C."/>
            <person name="Sorensen T."/>
            <person name="Nielsen M.R."/>
            <person name="Sondergaard T.E."/>
            <person name="Sorensen J.L."/>
            <person name="Fitzpatrick D.A."/>
            <person name="Frisvad J.C."/>
            <person name="Nielsen K.L."/>
        </authorList>
    </citation>
    <scope>NUCLEOTIDE SEQUENCE</scope>
    <source>
        <strain evidence="8">IBT 29495</strain>
    </source>
</reference>
<reference evidence="8" key="1">
    <citation type="submission" date="2022-12" db="EMBL/GenBank/DDBJ databases">
        <authorList>
            <person name="Petersen C."/>
        </authorList>
    </citation>
    <scope>NUCLEOTIDE SEQUENCE</scope>
    <source>
        <strain evidence="8">IBT 29495</strain>
    </source>
</reference>
<comment type="subcellular location">
    <subcellularLocation>
        <location evidence="1">Membrane</location>
        <topology evidence="1">Multi-pass membrane protein</topology>
    </subcellularLocation>
</comment>
<keyword evidence="2" id="KW-0813">Transport</keyword>
<dbReference type="GO" id="GO:0005886">
    <property type="term" value="C:plasma membrane"/>
    <property type="evidence" value="ECO:0007669"/>
    <property type="project" value="TreeGrafter"/>
</dbReference>
<organism evidence="8 9">
    <name type="scientific">Penicillium fimorum</name>
    <dbReference type="NCBI Taxonomy" id="1882269"/>
    <lineage>
        <taxon>Eukaryota</taxon>
        <taxon>Fungi</taxon>
        <taxon>Dikarya</taxon>
        <taxon>Ascomycota</taxon>
        <taxon>Pezizomycotina</taxon>
        <taxon>Eurotiomycetes</taxon>
        <taxon>Eurotiomycetidae</taxon>
        <taxon>Eurotiales</taxon>
        <taxon>Aspergillaceae</taxon>
        <taxon>Penicillium</taxon>
    </lineage>
</organism>
<dbReference type="Pfam" id="PF07690">
    <property type="entry name" value="MFS_1"/>
    <property type="match status" value="1"/>
</dbReference>
<evidence type="ECO:0000256" key="2">
    <source>
        <dbReference type="ARBA" id="ARBA00022448"/>
    </source>
</evidence>
<dbReference type="InterPro" id="IPR011701">
    <property type="entry name" value="MFS"/>
</dbReference>
<protein>
    <submittedName>
        <fullName evidence="8">Major facilitator superfamily domain general substrate transporter</fullName>
    </submittedName>
</protein>
<keyword evidence="3 6" id="KW-0812">Transmembrane</keyword>
<dbReference type="EMBL" id="JAPWDS010000003">
    <property type="protein sequence ID" value="KAJ5502512.1"/>
    <property type="molecule type" value="Genomic_DNA"/>
</dbReference>
<evidence type="ECO:0000256" key="3">
    <source>
        <dbReference type="ARBA" id="ARBA00022692"/>
    </source>
</evidence>
<dbReference type="PANTHER" id="PTHR23501">
    <property type="entry name" value="MAJOR FACILITATOR SUPERFAMILY"/>
    <property type="match status" value="1"/>
</dbReference>
<evidence type="ECO:0000256" key="6">
    <source>
        <dbReference type="SAM" id="Phobius"/>
    </source>
</evidence>
<evidence type="ECO:0000313" key="9">
    <source>
        <dbReference type="Proteomes" id="UP001149954"/>
    </source>
</evidence>
<evidence type="ECO:0000256" key="4">
    <source>
        <dbReference type="ARBA" id="ARBA00022989"/>
    </source>
</evidence>
<name>A0A9W9XSG7_9EURO</name>
<dbReference type="PROSITE" id="PS50850">
    <property type="entry name" value="MFS"/>
    <property type="match status" value="1"/>
</dbReference>
<dbReference type="AlphaFoldDB" id="A0A9W9XSG7"/>
<dbReference type="GO" id="GO:0022857">
    <property type="term" value="F:transmembrane transporter activity"/>
    <property type="evidence" value="ECO:0007669"/>
    <property type="project" value="InterPro"/>
</dbReference>
<feature type="transmembrane region" description="Helical" evidence="6">
    <location>
        <begin position="12"/>
        <end position="38"/>
    </location>
</feature>
<gene>
    <name evidence="8" type="ORF">N7463_005386</name>
</gene>
<evidence type="ECO:0000259" key="7">
    <source>
        <dbReference type="PROSITE" id="PS50850"/>
    </source>
</evidence>
<comment type="caution">
    <text evidence="8">The sequence shown here is derived from an EMBL/GenBank/DDBJ whole genome shotgun (WGS) entry which is preliminary data.</text>
</comment>
<dbReference type="Gene3D" id="1.20.1720.10">
    <property type="entry name" value="Multidrug resistance protein D"/>
    <property type="match status" value="1"/>
</dbReference>
<feature type="transmembrane region" description="Helical" evidence="6">
    <location>
        <begin position="76"/>
        <end position="96"/>
    </location>
</feature>
<keyword evidence="4 6" id="KW-1133">Transmembrane helix</keyword>
<keyword evidence="5 6" id="KW-0472">Membrane</keyword>
<evidence type="ECO:0000256" key="5">
    <source>
        <dbReference type="ARBA" id="ARBA00023136"/>
    </source>
</evidence>
<evidence type="ECO:0000256" key="1">
    <source>
        <dbReference type="ARBA" id="ARBA00004141"/>
    </source>
</evidence>
<feature type="domain" description="Major facilitator superfamily (MFS) profile" evidence="7">
    <location>
        <begin position="1"/>
        <end position="127"/>
    </location>
</feature>